<reference evidence="1" key="1">
    <citation type="journal article" date="2021" name="Genome Biol. Evol.">
        <title>A High-Quality Reference Genome for a Parasitic Bivalve with Doubly Uniparental Inheritance (Bivalvia: Unionida).</title>
        <authorList>
            <person name="Smith C.H."/>
        </authorList>
    </citation>
    <scope>NUCLEOTIDE SEQUENCE</scope>
    <source>
        <strain evidence="1">CHS0354</strain>
    </source>
</reference>
<evidence type="ECO:0000313" key="1">
    <source>
        <dbReference type="EMBL" id="KAK3588912.1"/>
    </source>
</evidence>
<dbReference type="AlphaFoldDB" id="A0AAE0SBR7"/>
<name>A0AAE0SBR7_9BIVA</name>
<protein>
    <submittedName>
        <fullName evidence="1">Uncharacterized protein</fullName>
    </submittedName>
</protein>
<organism evidence="1 2">
    <name type="scientific">Potamilus streckersoni</name>
    <dbReference type="NCBI Taxonomy" id="2493646"/>
    <lineage>
        <taxon>Eukaryota</taxon>
        <taxon>Metazoa</taxon>
        <taxon>Spiralia</taxon>
        <taxon>Lophotrochozoa</taxon>
        <taxon>Mollusca</taxon>
        <taxon>Bivalvia</taxon>
        <taxon>Autobranchia</taxon>
        <taxon>Heteroconchia</taxon>
        <taxon>Palaeoheterodonta</taxon>
        <taxon>Unionida</taxon>
        <taxon>Unionoidea</taxon>
        <taxon>Unionidae</taxon>
        <taxon>Ambleminae</taxon>
        <taxon>Lampsilini</taxon>
        <taxon>Potamilus</taxon>
    </lineage>
</organism>
<reference evidence="1" key="3">
    <citation type="submission" date="2023-05" db="EMBL/GenBank/DDBJ databases">
        <authorList>
            <person name="Smith C.H."/>
        </authorList>
    </citation>
    <scope>NUCLEOTIDE SEQUENCE</scope>
    <source>
        <strain evidence="1">CHS0354</strain>
        <tissue evidence="1">Mantle</tissue>
    </source>
</reference>
<reference evidence="1" key="2">
    <citation type="journal article" date="2021" name="Genome Biol. Evol.">
        <title>Developing a high-quality reference genome for a parasitic bivalve with doubly uniparental inheritance (Bivalvia: Unionida).</title>
        <authorList>
            <person name="Smith C.H."/>
        </authorList>
    </citation>
    <scope>NUCLEOTIDE SEQUENCE</scope>
    <source>
        <strain evidence="1">CHS0354</strain>
        <tissue evidence="1">Mantle</tissue>
    </source>
</reference>
<keyword evidence="2" id="KW-1185">Reference proteome</keyword>
<accession>A0AAE0SBR7</accession>
<evidence type="ECO:0000313" key="2">
    <source>
        <dbReference type="Proteomes" id="UP001195483"/>
    </source>
</evidence>
<sequence>MFVLPRNVYKVKFKKRCSKRTADDDQELKNIRAEIQGQEVDTDNWSISGYSSSSLGGIPVINNTINITFNCMTNLASVLPNEINRDASNPENIGKEVPYSVQKTYDNDESSSAKILVISDHAQTNNQKPVSDENNCTKIAVGYMSVDIDDLNKCFKQEN</sequence>
<dbReference type="EMBL" id="JAEAOA010000475">
    <property type="protein sequence ID" value="KAK3588912.1"/>
    <property type="molecule type" value="Genomic_DNA"/>
</dbReference>
<dbReference type="Proteomes" id="UP001195483">
    <property type="component" value="Unassembled WGS sequence"/>
</dbReference>
<proteinExistence type="predicted"/>
<comment type="caution">
    <text evidence="1">The sequence shown here is derived from an EMBL/GenBank/DDBJ whole genome shotgun (WGS) entry which is preliminary data.</text>
</comment>
<gene>
    <name evidence="1" type="ORF">CHS0354_007059</name>
</gene>